<feature type="non-terminal residue" evidence="1">
    <location>
        <position position="1"/>
    </location>
</feature>
<dbReference type="Proteomes" id="UP000663836">
    <property type="component" value="Unassembled WGS sequence"/>
</dbReference>
<dbReference type="PANTHER" id="PTHR46478:SF1">
    <property type="entry name" value="VON WILLEBRAND FACTOR A DOMAIN-CONTAINING PROTEIN 3A"/>
    <property type="match status" value="1"/>
</dbReference>
<organism evidence="1 2">
    <name type="scientific">Rotaria sordida</name>
    <dbReference type="NCBI Taxonomy" id="392033"/>
    <lineage>
        <taxon>Eukaryota</taxon>
        <taxon>Metazoa</taxon>
        <taxon>Spiralia</taxon>
        <taxon>Gnathifera</taxon>
        <taxon>Rotifera</taxon>
        <taxon>Eurotatoria</taxon>
        <taxon>Bdelloidea</taxon>
        <taxon>Philodinida</taxon>
        <taxon>Philodinidae</taxon>
        <taxon>Rotaria</taxon>
    </lineage>
</organism>
<feature type="non-terminal residue" evidence="1">
    <location>
        <position position="103"/>
    </location>
</feature>
<proteinExistence type="predicted"/>
<dbReference type="AlphaFoldDB" id="A0A820GKB1"/>
<sequence length="103" mass="12098">RHDTITVPNIKLTSSARYCSVFPSINIKGSIRHLQLRPRELDDYRQRCESVLRRYFKRMQWLLNGSRLIFSPIVHKHILILVDTSGSMESNIDYLKKELATLV</sequence>
<evidence type="ECO:0000313" key="1">
    <source>
        <dbReference type="EMBL" id="CAF4278556.1"/>
    </source>
</evidence>
<dbReference type="EMBL" id="CAJOBD010029335">
    <property type="protein sequence ID" value="CAF4278556.1"/>
    <property type="molecule type" value="Genomic_DNA"/>
</dbReference>
<comment type="caution">
    <text evidence="1">The sequence shown here is derived from an EMBL/GenBank/DDBJ whole genome shotgun (WGS) entry which is preliminary data.</text>
</comment>
<accession>A0A820GKB1</accession>
<gene>
    <name evidence="1" type="ORF">JBS370_LOCUS39673</name>
</gene>
<protein>
    <submittedName>
        <fullName evidence="1">Uncharacterized protein</fullName>
    </submittedName>
</protein>
<dbReference type="PANTHER" id="PTHR46478">
    <property type="entry name" value="VON WILLEBRAND FACTOR A DOMAIN-CONTAINING PROTEIN 3A"/>
    <property type="match status" value="1"/>
</dbReference>
<name>A0A820GKB1_9BILA</name>
<evidence type="ECO:0000313" key="2">
    <source>
        <dbReference type="Proteomes" id="UP000663836"/>
    </source>
</evidence>
<reference evidence="1" key="1">
    <citation type="submission" date="2021-02" db="EMBL/GenBank/DDBJ databases">
        <authorList>
            <person name="Nowell W R."/>
        </authorList>
    </citation>
    <scope>NUCLEOTIDE SEQUENCE</scope>
</reference>